<feature type="compositionally biased region" description="Polar residues" evidence="1">
    <location>
        <begin position="108"/>
        <end position="117"/>
    </location>
</feature>
<name>A0A5M4B4N4_9BACT</name>
<sequence length="161" mass="18343">MKERINQFLQSEHLSPAEFADQIGVQRSSVSHVLNGRNNPSASFIQKMIAAFPGLNTRWLLLGEGDMTERQNRPNKDLFAETRDAEPANRLSPEPPVLQKPERLETVPKQTNEPALVQSEEQATYMSKKEVENIWDDGPGEIERIVVFYSDKTFKAYKPSK</sequence>
<dbReference type="Proteomes" id="UP000391834">
    <property type="component" value="Unassembled WGS sequence"/>
</dbReference>
<dbReference type="SMART" id="SM00530">
    <property type="entry name" value="HTH_XRE"/>
    <property type="match status" value="1"/>
</dbReference>
<accession>A0A5M4B4N4</accession>
<dbReference type="Gene3D" id="1.10.260.40">
    <property type="entry name" value="lambda repressor-like DNA-binding domains"/>
    <property type="match status" value="1"/>
</dbReference>
<dbReference type="AlphaFoldDB" id="A0A5M4B4N4"/>
<dbReference type="InterPro" id="IPR010982">
    <property type="entry name" value="Lambda_DNA-bd_dom_sf"/>
</dbReference>
<dbReference type="PROSITE" id="PS50943">
    <property type="entry name" value="HTH_CROC1"/>
    <property type="match status" value="1"/>
</dbReference>
<dbReference type="RefSeq" id="WP_025865430.1">
    <property type="nucleotide sequence ID" value="NZ_BLAX01000001.1"/>
</dbReference>
<reference evidence="3 4" key="1">
    <citation type="submission" date="2019-10" db="EMBL/GenBank/DDBJ databases">
        <title>Prolixibacter strains distinguished by the presence of nitrate reductase genes were adept at nitrate-dependent anaerobic corrosion of metallic iron and carbon steel.</title>
        <authorList>
            <person name="Iino T."/>
            <person name="Shono N."/>
            <person name="Ito K."/>
            <person name="Nakamura R."/>
            <person name="Sueoka K."/>
            <person name="Harayama S."/>
            <person name="Ohkuma M."/>
        </authorList>
    </citation>
    <scope>NUCLEOTIDE SEQUENCE [LARGE SCALE GENOMIC DNA]</scope>
    <source>
        <strain evidence="3 4">JCM 13498</strain>
    </source>
</reference>
<organism evidence="3 4">
    <name type="scientific">Prolixibacter bellariivorans</name>
    <dbReference type="NCBI Taxonomy" id="314319"/>
    <lineage>
        <taxon>Bacteria</taxon>
        <taxon>Pseudomonadati</taxon>
        <taxon>Bacteroidota</taxon>
        <taxon>Bacteroidia</taxon>
        <taxon>Marinilabiliales</taxon>
        <taxon>Prolixibacteraceae</taxon>
        <taxon>Prolixibacter</taxon>
    </lineage>
</organism>
<protein>
    <submittedName>
        <fullName evidence="3">Transcriptional regulator</fullName>
    </submittedName>
</protein>
<dbReference type="EMBL" id="BLAX01000001">
    <property type="protein sequence ID" value="GET34798.1"/>
    <property type="molecule type" value="Genomic_DNA"/>
</dbReference>
<keyword evidence="4" id="KW-1185">Reference proteome</keyword>
<evidence type="ECO:0000313" key="4">
    <source>
        <dbReference type="Proteomes" id="UP000391834"/>
    </source>
</evidence>
<feature type="domain" description="HTH cro/C1-type" evidence="2">
    <location>
        <begin position="5"/>
        <end position="60"/>
    </location>
</feature>
<evidence type="ECO:0000256" key="1">
    <source>
        <dbReference type="SAM" id="MobiDB-lite"/>
    </source>
</evidence>
<dbReference type="SUPFAM" id="SSF47413">
    <property type="entry name" value="lambda repressor-like DNA-binding domains"/>
    <property type="match status" value="1"/>
</dbReference>
<dbReference type="CDD" id="cd00093">
    <property type="entry name" value="HTH_XRE"/>
    <property type="match status" value="1"/>
</dbReference>
<dbReference type="OrthoDB" id="1034290at2"/>
<feature type="region of interest" description="Disordered" evidence="1">
    <location>
        <begin position="80"/>
        <end position="117"/>
    </location>
</feature>
<evidence type="ECO:0000259" key="2">
    <source>
        <dbReference type="PROSITE" id="PS50943"/>
    </source>
</evidence>
<evidence type="ECO:0000313" key="3">
    <source>
        <dbReference type="EMBL" id="GET34798.1"/>
    </source>
</evidence>
<dbReference type="GO" id="GO:0003677">
    <property type="term" value="F:DNA binding"/>
    <property type="evidence" value="ECO:0007669"/>
    <property type="project" value="InterPro"/>
</dbReference>
<comment type="caution">
    <text evidence="3">The sequence shown here is derived from an EMBL/GenBank/DDBJ whole genome shotgun (WGS) entry which is preliminary data.</text>
</comment>
<proteinExistence type="predicted"/>
<dbReference type="InterPro" id="IPR001387">
    <property type="entry name" value="Cro/C1-type_HTH"/>
</dbReference>
<gene>
    <name evidence="3" type="ORF">PbJCM13498_36610</name>
</gene>
<dbReference type="Pfam" id="PF01381">
    <property type="entry name" value="HTH_3"/>
    <property type="match status" value="1"/>
</dbReference>